<dbReference type="Proteomes" id="UP000777438">
    <property type="component" value="Unassembled WGS sequence"/>
</dbReference>
<name>A0A9P8WCN1_9HYPO</name>
<evidence type="ECO:0000313" key="2">
    <source>
        <dbReference type="EMBL" id="KAH6895652.1"/>
    </source>
</evidence>
<reference evidence="2 3" key="1">
    <citation type="journal article" date="2021" name="Nat. Commun.">
        <title>Genetic determinants of endophytism in the Arabidopsis root mycobiome.</title>
        <authorList>
            <person name="Mesny F."/>
            <person name="Miyauchi S."/>
            <person name="Thiergart T."/>
            <person name="Pickel B."/>
            <person name="Atanasova L."/>
            <person name="Karlsson M."/>
            <person name="Huettel B."/>
            <person name="Barry K.W."/>
            <person name="Haridas S."/>
            <person name="Chen C."/>
            <person name="Bauer D."/>
            <person name="Andreopoulos W."/>
            <person name="Pangilinan J."/>
            <person name="LaButti K."/>
            <person name="Riley R."/>
            <person name="Lipzen A."/>
            <person name="Clum A."/>
            <person name="Drula E."/>
            <person name="Henrissat B."/>
            <person name="Kohler A."/>
            <person name="Grigoriev I.V."/>
            <person name="Martin F.M."/>
            <person name="Hacquard S."/>
        </authorList>
    </citation>
    <scope>NUCLEOTIDE SEQUENCE [LARGE SCALE GENOMIC DNA]</scope>
    <source>
        <strain evidence="2 3">MPI-CAGE-CH-0241</strain>
    </source>
</reference>
<sequence length="317" mass="35826">MNQSQSDFVRNLVIKDIIQTEASAMGVLAALLIANNQSSDEYDTECDYEEGQEGYDEDDDEEEEEEIEEVEEVEEAVTMSVPMPIPMARPVPVALPRKRSHSELRDETPSPIPQGPQNKRVRLAAIPVNEANANYSTPSVQVQVQQPRNAAGINILNPATNIDIPKQDFNESLRPLYTPEHVIASVPSSHPFANVLVRACADMMYRFRGKTSEKNLAIMATRMWREPREASMYDLLSDKNKQIFFEKWVGEVRLGQWTPRPVEPRYQSAPGESYVVTTTTTTTIQRLRPDVLKLVDASSKGKLDDRVRLWLSNVQPN</sequence>
<evidence type="ECO:0000313" key="3">
    <source>
        <dbReference type="Proteomes" id="UP000777438"/>
    </source>
</evidence>
<keyword evidence="3" id="KW-1185">Reference proteome</keyword>
<organism evidence="2 3">
    <name type="scientific">Thelonectria olida</name>
    <dbReference type="NCBI Taxonomy" id="1576542"/>
    <lineage>
        <taxon>Eukaryota</taxon>
        <taxon>Fungi</taxon>
        <taxon>Dikarya</taxon>
        <taxon>Ascomycota</taxon>
        <taxon>Pezizomycotina</taxon>
        <taxon>Sordariomycetes</taxon>
        <taxon>Hypocreomycetidae</taxon>
        <taxon>Hypocreales</taxon>
        <taxon>Nectriaceae</taxon>
        <taxon>Thelonectria</taxon>
    </lineage>
</organism>
<evidence type="ECO:0000256" key="1">
    <source>
        <dbReference type="SAM" id="MobiDB-lite"/>
    </source>
</evidence>
<feature type="region of interest" description="Disordered" evidence="1">
    <location>
        <begin position="39"/>
        <end position="63"/>
    </location>
</feature>
<dbReference type="EMBL" id="JAGPYM010000004">
    <property type="protein sequence ID" value="KAH6895652.1"/>
    <property type="molecule type" value="Genomic_DNA"/>
</dbReference>
<dbReference type="OrthoDB" id="5096014at2759"/>
<comment type="caution">
    <text evidence="2">The sequence shown here is derived from an EMBL/GenBank/DDBJ whole genome shotgun (WGS) entry which is preliminary data.</text>
</comment>
<gene>
    <name evidence="2" type="ORF">B0T10DRAFT_223110</name>
</gene>
<feature type="region of interest" description="Disordered" evidence="1">
    <location>
        <begin position="97"/>
        <end position="117"/>
    </location>
</feature>
<dbReference type="AlphaFoldDB" id="A0A9P8WCN1"/>
<protein>
    <submittedName>
        <fullName evidence="2">Uncharacterized protein</fullName>
    </submittedName>
</protein>
<proteinExistence type="predicted"/>
<accession>A0A9P8WCN1</accession>
<feature type="compositionally biased region" description="Acidic residues" evidence="1">
    <location>
        <begin position="40"/>
        <end position="63"/>
    </location>
</feature>